<dbReference type="Gene3D" id="3.60.15.10">
    <property type="entry name" value="Ribonuclease Z/Hydroxyacylglutathione hydrolase-like"/>
    <property type="match status" value="1"/>
</dbReference>
<dbReference type="EMBL" id="JAAGBB010000024">
    <property type="protein sequence ID" value="MBR0666527.1"/>
    <property type="molecule type" value="Genomic_DNA"/>
</dbReference>
<sequence>MSSNRRDAIILGLGAAAAAAMPGQAGAQQAAAPAAPPGSPGFYRFKLGSFTVTTVHDGSRPVPLQGFVRNAPLEEVQRVLAQSFLPGDQLRIPFTLTVVDTGRALVVFDSGNGAQPAGAPVGRFAENFRAAGYDPARVTHVVVSHFHGDHINGLVTADGARAFPNAELTVPETEWAWWTEEGNTTRSPEGQRGNFANTTRRFGPWQNAVRRVADGAEVLPGVRAVAAYGHTPGHTAYHIADGAEQMMFLADLTNRPELNGVRPDFHIAFDFDPAMAEASRRRLFDRVAADRIRVTGYHFPFPSQGHVAKEGNGYRFIPGDWSAGI</sequence>
<keyword evidence="2" id="KW-0479">Metal-binding</keyword>
<dbReference type="InterPro" id="IPR001279">
    <property type="entry name" value="Metallo-B-lactamas"/>
</dbReference>
<evidence type="ECO:0000256" key="2">
    <source>
        <dbReference type="ARBA" id="ARBA00022723"/>
    </source>
</evidence>
<accession>A0ABS5F1V1</accession>
<keyword evidence="4" id="KW-0862">Zinc</keyword>
<evidence type="ECO:0000313" key="8">
    <source>
        <dbReference type="Proteomes" id="UP001196870"/>
    </source>
</evidence>
<evidence type="ECO:0000313" key="7">
    <source>
        <dbReference type="EMBL" id="MBR0666527.1"/>
    </source>
</evidence>
<evidence type="ECO:0000256" key="3">
    <source>
        <dbReference type="ARBA" id="ARBA00022801"/>
    </source>
</evidence>
<feature type="signal peptide" evidence="5">
    <location>
        <begin position="1"/>
        <end position="27"/>
    </location>
</feature>
<evidence type="ECO:0000259" key="6">
    <source>
        <dbReference type="SMART" id="SM00849"/>
    </source>
</evidence>
<dbReference type="RefSeq" id="WP_211854208.1">
    <property type="nucleotide sequence ID" value="NZ_JAAGBB010000024.1"/>
</dbReference>
<keyword evidence="3" id="KW-0378">Hydrolase</keyword>
<name>A0ABS5F1V1_9PROT</name>
<dbReference type="SUPFAM" id="SSF56281">
    <property type="entry name" value="Metallo-hydrolase/oxidoreductase"/>
    <property type="match status" value="1"/>
</dbReference>
<reference evidence="8" key="1">
    <citation type="journal article" date="2021" name="Syst. Appl. Microbiol.">
        <title>Roseomonas hellenica sp. nov., isolated from roots of wild-growing Alkanna tinctoria.</title>
        <authorList>
            <person name="Rat A."/>
            <person name="Naranjo H.D."/>
            <person name="Lebbe L."/>
            <person name="Cnockaert M."/>
            <person name="Krigas N."/>
            <person name="Grigoriadou K."/>
            <person name="Maloupa E."/>
            <person name="Willems A."/>
        </authorList>
    </citation>
    <scope>NUCLEOTIDE SEQUENCE [LARGE SCALE GENOMIC DNA]</scope>
    <source>
        <strain evidence="8">LMG 31523</strain>
    </source>
</reference>
<comment type="similarity">
    <text evidence="1">Belongs to the metallo-beta-lactamase superfamily.</text>
</comment>
<dbReference type="InterPro" id="IPR051013">
    <property type="entry name" value="MBL_superfamily_lactonases"/>
</dbReference>
<dbReference type="Proteomes" id="UP001196870">
    <property type="component" value="Unassembled WGS sequence"/>
</dbReference>
<protein>
    <submittedName>
        <fullName evidence="7">MBL fold metallo-hydrolase</fullName>
    </submittedName>
</protein>
<dbReference type="InterPro" id="IPR006311">
    <property type="entry name" value="TAT_signal"/>
</dbReference>
<keyword evidence="8" id="KW-1185">Reference proteome</keyword>
<dbReference type="InterPro" id="IPR036866">
    <property type="entry name" value="RibonucZ/Hydroxyglut_hydro"/>
</dbReference>
<feature type="domain" description="Metallo-beta-lactamase" evidence="6">
    <location>
        <begin position="93"/>
        <end position="298"/>
    </location>
</feature>
<dbReference type="PROSITE" id="PS51318">
    <property type="entry name" value="TAT"/>
    <property type="match status" value="1"/>
</dbReference>
<proteinExistence type="inferred from homology"/>
<evidence type="ECO:0000256" key="1">
    <source>
        <dbReference type="ARBA" id="ARBA00007749"/>
    </source>
</evidence>
<dbReference type="PANTHER" id="PTHR42978:SF6">
    <property type="entry name" value="QUORUM-QUENCHING LACTONASE YTNP-RELATED"/>
    <property type="match status" value="1"/>
</dbReference>
<feature type="chain" id="PRO_5046820094" evidence="5">
    <location>
        <begin position="28"/>
        <end position="325"/>
    </location>
</feature>
<dbReference type="SMART" id="SM00849">
    <property type="entry name" value="Lactamase_B"/>
    <property type="match status" value="1"/>
</dbReference>
<evidence type="ECO:0000256" key="5">
    <source>
        <dbReference type="SAM" id="SignalP"/>
    </source>
</evidence>
<organism evidence="7 8">
    <name type="scientific">Plastoroseomonas hellenica</name>
    <dbReference type="NCBI Taxonomy" id="2687306"/>
    <lineage>
        <taxon>Bacteria</taxon>
        <taxon>Pseudomonadati</taxon>
        <taxon>Pseudomonadota</taxon>
        <taxon>Alphaproteobacteria</taxon>
        <taxon>Acetobacterales</taxon>
        <taxon>Acetobacteraceae</taxon>
        <taxon>Plastoroseomonas</taxon>
    </lineage>
</organism>
<keyword evidence="5" id="KW-0732">Signal</keyword>
<comment type="caution">
    <text evidence="7">The sequence shown here is derived from an EMBL/GenBank/DDBJ whole genome shotgun (WGS) entry which is preliminary data.</text>
</comment>
<dbReference type="CDD" id="cd07720">
    <property type="entry name" value="OPHC2-like_MBL-fold"/>
    <property type="match status" value="1"/>
</dbReference>
<evidence type="ECO:0000256" key="4">
    <source>
        <dbReference type="ARBA" id="ARBA00022833"/>
    </source>
</evidence>
<gene>
    <name evidence="7" type="ORF">GXW71_19365</name>
</gene>
<dbReference type="PANTHER" id="PTHR42978">
    <property type="entry name" value="QUORUM-QUENCHING LACTONASE YTNP-RELATED-RELATED"/>
    <property type="match status" value="1"/>
</dbReference>
<dbReference type="Pfam" id="PF00753">
    <property type="entry name" value="Lactamase_B"/>
    <property type="match status" value="1"/>
</dbReference>